<sequence length="98" mass="10503">MKTLQRAAVIAAAAFIPMAFTAAVTPAVSRADCDNGTWWDPVSNSCQAPLVPNCPDGWWDPVANTCRPAIATTPLGCDNGWWWDPVANVCRPPVLPPQ</sequence>
<dbReference type="STRING" id="146020.RMCB_6176"/>
<evidence type="ECO:0000313" key="2">
    <source>
        <dbReference type="EMBL" id="GAS92080.1"/>
    </source>
</evidence>
<evidence type="ECO:0000313" key="3">
    <source>
        <dbReference type="Proteomes" id="UP000069620"/>
    </source>
</evidence>
<protein>
    <submittedName>
        <fullName evidence="2">Uncharacterized protein</fullName>
    </submittedName>
</protein>
<name>A0A100W5P4_9MYCO</name>
<dbReference type="Proteomes" id="UP000069620">
    <property type="component" value="Unassembled WGS sequence"/>
</dbReference>
<reference evidence="3" key="2">
    <citation type="submission" date="2016-02" db="EMBL/GenBank/DDBJ databases">
        <title>Draft genome sequence of five rapidly growing Mycobacterium species.</title>
        <authorList>
            <person name="Katahira K."/>
            <person name="Gotou Y."/>
            <person name="Iida K."/>
            <person name="Ogura Y."/>
            <person name="Hayashi T."/>
        </authorList>
    </citation>
    <scope>NUCLEOTIDE SEQUENCE [LARGE SCALE GENOMIC DNA]</scope>
    <source>
        <strain evidence="3">JCM15654</strain>
    </source>
</reference>
<accession>A0A100W5P4</accession>
<dbReference type="OrthoDB" id="4629142at2"/>
<dbReference type="AlphaFoldDB" id="A0A100W5P4"/>
<organism evidence="2 3">
    <name type="scientific">Mycolicibacterium brisbanense</name>
    <dbReference type="NCBI Taxonomy" id="146020"/>
    <lineage>
        <taxon>Bacteria</taxon>
        <taxon>Bacillati</taxon>
        <taxon>Actinomycetota</taxon>
        <taxon>Actinomycetes</taxon>
        <taxon>Mycobacteriales</taxon>
        <taxon>Mycobacteriaceae</taxon>
        <taxon>Mycolicibacterium</taxon>
    </lineage>
</organism>
<feature type="signal peptide" evidence="1">
    <location>
        <begin position="1"/>
        <end position="22"/>
    </location>
</feature>
<dbReference type="EMBL" id="BCSX01000053">
    <property type="protein sequence ID" value="GAS92080.1"/>
    <property type="molecule type" value="Genomic_DNA"/>
</dbReference>
<proteinExistence type="predicted"/>
<feature type="chain" id="PRO_5038968572" evidence="1">
    <location>
        <begin position="23"/>
        <end position="98"/>
    </location>
</feature>
<keyword evidence="1" id="KW-0732">Signal</keyword>
<evidence type="ECO:0000256" key="1">
    <source>
        <dbReference type="SAM" id="SignalP"/>
    </source>
</evidence>
<keyword evidence="3" id="KW-1185">Reference proteome</keyword>
<reference evidence="3" key="1">
    <citation type="journal article" date="2016" name="Genome Announc.">
        <title>Draft Genome Sequences of Five Rapidly Growing Mycobacterium Species, M. thermoresistibile, M. fortuitum subsp. acetamidolyticum, M. canariasense, M. brisbanense, and M. novocastrense.</title>
        <authorList>
            <person name="Katahira K."/>
            <person name="Ogura Y."/>
            <person name="Gotoh Y."/>
            <person name="Hayashi T."/>
        </authorList>
    </citation>
    <scope>NUCLEOTIDE SEQUENCE [LARGE SCALE GENOMIC DNA]</scope>
    <source>
        <strain evidence="3">JCM15654</strain>
    </source>
</reference>
<comment type="caution">
    <text evidence="2">The sequence shown here is derived from an EMBL/GenBank/DDBJ whole genome shotgun (WGS) entry which is preliminary data.</text>
</comment>
<gene>
    <name evidence="2" type="ORF">RMCB_6176</name>
</gene>